<proteinExistence type="predicted"/>
<dbReference type="AlphaFoldDB" id="A0A2P2Q7K9"/>
<evidence type="ECO:0000313" key="1">
    <source>
        <dbReference type="EMBL" id="MBX62971.1"/>
    </source>
</evidence>
<dbReference type="EMBL" id="GGEC01082487">
    <property type="protein sequence ID" value="MBX62971.1"/>
    <property type="molecule type" value="Transcribed_RNA"/>
</dbReference>
<name>A0A2P2Q7K9_RHIMU</name>
<reference evidence="1" key="1">
    <citation type="submission" date="2018-02" db="EMBL/GenBank/DDBJ databases">
        <title>Rhizophora mucronata_Transcriptome.</title>
        <authorList>
            <person name="Meera S.P."/>
            <person name="Sreeshan A."/>
            <person name="Augustine A."/>
        </authorList>
    </citation>
    <scope>NUCLEOTIDE SEQUENCE</scope>
    <source>
        <tissue evidence="1">Leaf</tissue>
    </source>
</reference>
<sequence length="37" mass="4059">MCLSISIASLYKLCILLFTKKNRREVASGFIASPAGR</sequence>
<accession>A0A2P2Q7K9</accession>
<protein>
    <submittedName>
        <fullName evidence="1">Uncharacterized protein</fullName>
    </submittedName>
</protein>
<organism evidence="1">
    <name type="scientific">Rhizophora mucronata</name>
    <name type="common">Asiatic mangrove</name>
    <dbReference type="NCBI Taxonomy" id="61149"/>
    <lineage>
        <taxon>Eukaryota</taxon>
        <taxon>Viridiplantae</taxon>
        <taxon>Streptophyta</taxon>
        <taxon>Embryophyta</taxon>
        <taxon>Tracheophyta</taxon>
        <taxon>Spermatophyta</taxon>
        <taxon>Magnoliopsida</taxon>
        <taxon>eudicotyledons</taxon>
        <taxon>Gunneridae</taxon>
        <taxon>Pentapetalae</taxon>
        <taxon>rosids</taxon>
        <taxon>fabids</taxon>
        <taxon>Malpighiales</taxon>
        <taxon>Rhizophoraceae</taxon>
        <taxon>Rhizophora</taxon>
    </lineage>
</organism>